<keyword evidence="2" id="KW-0472">Membrane</keyword>
<dbReference type="InterPro" id="IPR002931">
    <property type="entry name" value="Transglutaminase-like"/>
</dbReference>
<feature type="transmembrane region" description="Helical" evidence="2">
    <location>
        <begin position="76"/>
        <end position="95"/>
    </location>
</feature>
<dbReference type="PANTHER" id="PTHR42736:SF1">
    <property type="entry name" value="PROTEIN-GLUTAMINE GAMMA-GLUTAMYLTRANSFERASE"/>
    <property type="match status" value="1"/>
</dbReference>
<dbReference type="Pfam" id="PF01841">
    <property type="entry name" value="Transglut_core"/>
    <property type="match status" value="1"/>
</dbReference>
<organism evidence="4 5">
    <name type="scientific">Candidatus Geothrix odensensis</name>
    <dbReference type="NCBI Taxonomy" id="2954440"/>
    <lineage>
        <taxon>Bacteria</taxon>
        <taxon>Pseudomonadati</taxon>
        <taxon>Acidobacteriota</taxon>
        <taxon>Holophagae</taxon>
        <taxon>Holophagales</taxon>
        <taxon>Holophagaceae</taxon>
        <taxon>Geothrix</taxon>
    </lineage>
</organism>
<accession>A0A936K7A7</accession>
<feature type="region of interest" description="Disordered" evidence="1">
    <location>
        <begin position="260"/>
        <end position="281"/>
    </location>
</feature>
<reference evidence="4 5" key="1">
    <citation type="submission" date="2020-10" db="EMBL/GenBank/DDBJ databases">
        <title>Connecting structure to function with the recovery of over 1000 high-quality activated sludge metagenome-assembled genomes encoding full-length rRNA genes using long-read sequencing.</title>
        <authorList>
            <person name="Singleton C.M."/>
            <person name="Petriglieri F."/>
            <person name="Kristensen J.M."/>
            <person name="Kirkegaard R.H."/>
            <person name="Michaelsen T.Y."/>
            <person name="Andersen M.H."/>
            <person name="Karst S.M."/>
            <person name="Dueholm M.S."/>
            <person name="Nielsen P.H."/>
            <person name="Albertsen M."/>
        </authorList>
    </citation>
    <scope>NUCLEOTIDE SEQUENCE [LARGE SCALE GENOMIC DNA]</scope>
    <source>
        <strain evidence="4">OdNE_18-Q3-R46-58_MAXAC.008</strain>
    </source>
</reference>
<dbReference type="Proteomes" id="UP000709959">
    <property type="component" value="Unassembled WGS sequence"/>
</dbReference>
<name>A0A936K7A7_9BACT</name>
<evidence type="ECO:0000256" key="1">
    <source>
        <dbReference type="SAM" id="MobiDB-lite"/>
    </source>
</evidence>
<evidence type="ECO:0000259" key="3">
    <source>
        <dbReference type="SMART" id="SM00460"/>
    </source>
</evidence>
<keyword evidence="2" id="KW-0812">Transmembrane</keyword>
<dbReference type="SUPFAM" id="SSF54001">
    <property type="entry name" value="Cysteine proteinases"/>
    <property type="match status" value="1"/>
</dbReference>
<dbReference type="InterPro" id="IPR025403">
    <property type="entry name" value="TgpA-like_C"/>
</dbReference>
<dbReference type="PANTHER" id="PTHR42736">
    <property type="entry name" value="PROTEIN-GLUTAMINE GAMMA-GLUTAMYLTRANSFERASE"/>
    <property type="match status" value="1"/>
</dbReference>
<dbReference type="Gene3D" id="3.10.620.30">
    <property type="match status" value="1"/>
</dbReference>
<dbReference type="Pfam" id="PF11992">
    <property type="entry name" value="TgpA_N"/>
    <property type="match status" value="1"/>
</dbReference>
<proteinExistence type="predicted"/>
<evidence type="ECO:0000313" key="4">
    <source>
        <dbReference type="EMBL" id="MBK8572990.1"/>
    </source>
</evidence>
<feature type="transmembrane region" description="Helical" evidence="2">
    <location>
        <begin position="164"/>
        <end position="182"/>
    </location>
</feature>
<dbReference type="Pfam" id="PF13559">
    <property type="entry name" value="DUF4129"/>
    <property type="match status" value="1"/>
</dbReference>
<evidence type="ECO:0000313" key="5">
    <source>
        <dbReference type="Proteomes" id="UP000709959"/>
    </source>
</evidence>
<protein>
    <submittedName>
        <fullName evidence="4">Transglutaminase domain-containing protein</fullName>
    </submittedName>
</protein>
<feature type="domain" description="Transglutaminase-like" evidence="3">
    <location>
        <begin position="413"/>
        <end position="483"/>
    </location>
</feature>
<dbReference type="SMART" id="SM00460">
    <property type="entry name" value="TGc"/>
    <property type="match status" value="1"/>
</dbReference>
<feature type="transmembrane region" description="Helical" evidence="2">
    <location>
        <begin position="107"/>
        <end position="131"/>
    </location>
</feature>
<dbReference type="InterPro" id="IPR038765">
    <property type="entry name" value="Papain-like_cys_pep_sf"/>
</dbReference>
<dbReference type="EMBL" id="JADKCH010000010">
    <property type="protein sequence ID" value="MBK8572990.1"/>
    <property type="molecule type" value="Genomic_DNA"/>
</dbReference>
<dbReference type="InterPro" id="IPR052901">
    <property type="entry name" value="Bact_TGase-like"/>
</dbReference>
<gene>
    <name evidence="4" type="ORF">IPN91_10160</name>
</gene>
<dbReference type="InterPro" id="IPR021878">
    <property type="entry name" value="TgpA_N"/>
</dbReference>
<comment type="caution">
    <text evidence="4">The sequence shown here is derived from an EMBL/GenBank/DDBJ whole genome shotgun (WGS) entry which is preliminary data.</text>
</comment>
<dbReference type="PROSITE" id="PS51257">
    <property type="entry name" value="PROKAR_LIPOPROTEIN"/>
    <property type="match status" value="1"/>
</dbReference>
<dbReference type="AlphaFoldDB" id="A0A936K7A7"/>
<sequence>MAVKWGRWLDHLHLWVAFGACLSTGIYEPAELLVMATPLLAGGIVEGLRWDFGRQHRWLEAGALVFFLGDLARGGGVFYVAIHTLFVLAGVRLILPREPSHHPQLLLMSFLLFLTTAIGANDFYFLMWTLAWSTAATLALVQQSWEPSAALRRGALSSPPYAKVPVWVGGALLLGCGFFVIIPRLSLGLRPGAFLGAAQGLGRAGMSDRLDLAGAGPIEPNPEVALRILPPPGTDPLAQPEWVRGLLLLRGITLESIQGSRWDPSDLTPASPLTSSGPGPDATAEFLFSPSPRGILALPAGVTRLAPAELVLPRGPGASIRWRFQRERTVPLTVTWNPALPDRREPYLSPRRLELLTRMEPAHDAARRASFRLAPGILPTPQLGQVLESSLRRFTYTLDNPSGKAANPLEDFLERTQAGHCEYYASAMALMLRARGVPARVVNGYRLGTWIPEGGYFRVTQNEAHSWVEYWHEGRWWTSDPTPQGMAAAVSGAKELGIMGRWLDALSYRWERYVVRFSDQDQQAGLSWLQERIQGWQWRWKAPPAAVQWGLGVLVLAWLLWRTRGRWQVPADSPGRIRALHPLLRVTLAWAPPRPGDTARSWLLRLSTLRPERRGALATLADAVDGLAYGAGNPAASALAKAEAAAWRGWKPISPS</sequence>
<evidence type="ECO:0000256" key="2">
    <source>
        <dbReference type="SAM" id="Phobius"/>
    </source>
</evidence>
<keyword evidence="2" id="KW-1133">Transmembrane helix</keyword>